<dbReference type="Proteomes" id="UP000708208">
    <property type="component" value="Unassembled WGS sequence"/>
</dbReference>
<gene>
    <name evidence="2" type="ORF">AFUS01_LOCUS30186</name>
</gene>
<accession>A0A8J2KTR5</accession>
<proteinExistence type="predicted"/>
<feature type="compositionally biased region" description="Low complexity" evidence="1">
    <location>
        <begin position="22"/>
        <end position="68"/>
    </location>
</feature>
<dbReference type="OrthoDB" id="67540at2759"/>
<feature type="compositionally biased region" description="Polar residues" evidence="1">
    <location>
        <begin position="238"/>
        <end position="253"/>
    </location>
</feature>
<sequence length="277" mass="29598">MRSLSTSVVPKFPELPHRDLTRTNSDNRGSSSTSPSPNQPSSGGGTHSHPSNSSNLPASSPSQPSPTSGGNTNNTQQHSTGNSFYHSEGPGNYCSGGAISAASNNMADFPTSFGQTDKASLGTAYVDAIVERHSRKILAEGKLRDLGKLAAHLDFHLVSWLRREKRRRPVMVTDFVAALKMIHSEFEWPYPDYLSPPSQHSRTPSTDSIKFATPETTSPLKPISLDILGNRLLTSGKLNTGNGNDSGYNSTPGNHGDNGRDNHAVEARLAPNPSGVL</sequence>
<dbReference type="GO" id="GO:0042147">
    <property type="term" value="P:retrograde transport, endosome to Golgi"/>
    <property type="evidence" value="ECO:0007669"/>
    <property type="project" value="TreeGrafter"/>
</dbReference>
<feature type="non-terminal residue" evidence="2">
    <location>
        <position position="277"/>
    </location>
</feature>
<feature type="compositionally biased region" description="Polar residues" evidence="1">
    <location>
        <begin position="69"/>
        <end position="85"/>
    </location>
</feature>
<comment type="caution">
    <text evidence="2">The sequence shown here is derived from an EMBL/GenBank/DDBJ whole genome shotgun (WGS) entry which is preliminary data.</text>
</comment>
<feature type="region of interest" description="Disordered" evidence="1">
    <location>
        <begin position="1"/>
        <end position="87"/>
    </location>
</feature>
<feature type="non-terminal residue" evidence="2">
    <location>
        <position position="1"/>
    </location>
</feature>
<feature type="region of interest" description="Disordered" evidence="1">
    <location>
        <begin position="196"/>
        <end position="217"/>
    </location>
</feature>
<dbReference type="InterPro" id="IPR040096">
    <property type="entry name" value="Ric1"/>
</dbReference>
<evidence type="ECO:0000313" key="3">
    <source>
        <dbReference type="Proteomes" id="UP000708208"/>
    </source>
</evidence>
<protein>
    <submittedName>
        <fullName evidence="2">Uncharacterized protein</fullName>
    </submittedName>
</protein>
<dbReference type="GO" id="GO:0006886">
    <property type="term" value="P:intracellular protein transport"/>
    <property type="evidence" value="ECO:0007669"/>
    <property type="project" value="InterPro"/>
</dbReference>
<keyword evidence="3" id="KW-1185">Reference proteome</keyword>
<dbReference type="EMBL" id="CAJVCH010458785">
    <property type="protein sequence ID" value="CAG7819756.1"/>
    <property type="molecule type" value="Genomic_DNA"/>
</dbReference>
<evidence type="ECO:0000313" key="2">
    <source>
        <dbReference type="EMBL" id="CAG7819756.1"/>
    </source>
</evidence>
<dbReference type="PANTHER" id="PTHR22746">
    <property type="entry name" value="RAB6A-GEF COMPLEX PARTNER PROTEIN 1"/>
    <property type="match status" value="1"/>
</dbReference>
<dbReference type="PANTHER" id="PTHR22746:SF10">
    <property type="entry name" value="GUANINE NUCLEOTIDE EXCHANGE FACTOR SUBUNIT RIC1"/>
    <property type="match status" value="1"/>
</dbReference>
<dbReference type="GO" id="GO:0005829">
    <property type="term" value="C:cytosol"/>
    <property type="evidence" value="ECO:0007669"/>
    <property type="project" value="TreeGrafter"/>
</dbReference>
<reference evidence="2" key="1">
    <citation type="submission" date="2021-06" db="EMBL/GenBank/DDBJ databases">
        <authorList>
            <person name="Hodson N. C."/>
            <person name="Mongue J. A."/>
            <person name="Jaron S. K."/>
        </authorList>
    </citation>
    <scope>NUCLEOTIDE SEQUENCE</scope>
</reference>
<evidence type="ECO:0000256" key="1">
    <source>
        <dbReference type="SAM" id="MobiDB-lite"/>
    </source>
</evidence>
<organism evidence="2 3">
    <name type="scientific">Allacma fusca</name>
    <dbReference type="NCBI Taxonomy" id="39272"/>
    <lineage>
        <taxon>Eukaryota</taxon>
        <taxon>Metazoa</taxon>
        <taxon>Ecdysozoa</taxon>
        <taxon>Arthropoda</taxon>
        <taxon>Hexapoda</taxon>
        <taxon>Collembola</taxon>
        <taxon>Symphypleona</taxon>
        <taxon>Sminthuridae</taxon>
        <taxon>Allacma</taxon>
    </lineage>
</organism>
<dbReference type="AlphaFoldDB" id="A0A8J2KTR5"/>
<dbReference type="GO" id="GO:0034066">
    <property type="term" value="C:Ric1-Rgp1 guanyl-nucleotide exchange factor complex"/>
    <property type="evidence" value="ECO:0007669"/>
    <property type="project" value="InterPro"/>
</dbReference>
<name>A0A8J2KTR5_9HEXA</name>
<feature type="compositionally biased region" description="Basic and acidic residues" evidence="1">
    <location>
        <begin position="257"/>
        <end position="266"/>
    </location>
</feature>
<dbReference type="GO" id="GO:0000139">
    <property type="term" value="C:Golgi membrane"/>
    <property type="evidence" value="ECO:0007669"/>
    <property type="project" value="TreeGrafter"/>
</dbReference>
<feature type="region of interest" description="Disordered" evidence="1">
    <location>
        <begin position="238"/>
        <end position="277"/>
    </location>
</feature>